<organism evidence="1 2">
    <name type="scientific">Kribbella alba</name>
    <dbReference type="NCBI Taxonomy" id="190197"/>
    <lineage>
        <taxon>Bacteria</taxon>
        <taxon>Bacillati</taxon>
        <taxon>Actinomycetota</taxon>
        <taxon>Actinomycetes</taxon>
        <taxon>Propionibacteriales</taxon>
        <taxon>Kribbellaceae</taxon>
        <taxon>Kribbella</taxon>
    </lineage>
</organism>
<name>A0ABN2FN65_9ACTN</name>
<keyword evidence="2" id="KW-1185">Reference proteome</keyword>
<accession>A0ABN2FN65</accession>
<reference evidence="1 2" key="1">
    <citation type="journal article" date="2019" name="Int. J. Syst. Evol. Microbiol.">
        <title>The Global Catalogue of Microorganisms (GCM) 10K type strain sequencing project: providing services to taxonomists for standard genome sequencing and annotation.</title>
        <authorList>
            <consortium name="The Broad Institute Genomics Platform"/>
            <consortium name="The Broad Institute Genome Sequencing Center for Infectious Disease"/>
            <person name="Wu L."/>
            <person name="Ma J."/>
        </authorList>
    </citation>
    <scope>NUCLEOTIDE SEQUENCE [LARGE SCALE GENOMIC DNA]</scope>
    <source>
        <strain evidence="1 2">JCM 14306</strain>
    </source>
</reference>
<gene>
    <name evidence="1" type="ORF">GCM10009744_52070</name>
</gene>
<protein>
    <recommendedName>
        <fullName evidence="3">DUF4089 domain-containing protein</fullName>
    </recommendedName>
</protein>
<evidence type="ECO:0000313" key="2">
    <source>
        <dbReference type="Proteomes" id="UP001501319"/>
    </source>
</evidence>
<proteinExistence type="predicted"/>
<dbReference type="EMBL" id="BAAANE010000009">
    <property type="protein sequence ID" value="GAA1653527.1"/>
    <property type="molecule type" value="Genomic_DNA"/>
</dbReference>
<sequence length="60" mass="6360">MSNESEQLAMVLAMAGVEPIESDLGQMATAYSIARENSALVASVTAARYEEPALIFSARP</sequence>
<dbReference type="Proteomes" id="UP001501319">
    <property type="component" value="Unassembled WGS sequence"/>
</dbReference>
<evidence type="ECO:0008006" key="3">
    <source>
        <dbReference type="Google" id="ProtNLM"/>
    </source>
</evidence>
<evidence type="ECO:0000313" key="1">
    <source>
        <dbReference type="EMBL" id="GAA1653527.1"/>
    </source>
</evidence>
<dbReference type="RefSeq" id="WP_344114693.1">
    <property type="nucleotide sequence ID" value="NZ_BAAANE010000009.1"/>
</dbReference>
<comment type="caution">
    <text evidence="1">The sequence shown here is derived from an EMBL/GenBank/DDBJ whole genome shotgun (WGS) entry which is preliminary data.</text>
</comment>